<gene>
    <name evidence="1" type="ORF">FNF31_00336</name>
</gene>
<proteinExistence type="predicted"/>
<reference evidence="1 2" key="1">
    <citation type="submission" date="2019-07" db="EMBL/GenBank/DDBJ databases">
        <title>Genomes of Cafeteria roenbergensis.</title>
        <authorList>
            <person name="Fischer M.G."/>
            <person name="Hackl T."/>
            <person name="Roman M."/>
        </authorList>
    </citation>
    <scope>NUCLEOTIDE SEQUENCE [LARGE SCALE GENOMIC DNA]</scope>
    <source>
        <strain evidence="1 2">Cflag</strain>
    </source>
</reference>
<evidence type="ECO:0000313" key="2">
    <source>
        <dbReference type="Proteomes" id="UP000325113"/>
    </source>
</evidence>
<name>A0A5A8DUW9_CAFRO</name>
<dbReference type="AlphaFoldDB" id="A0A5A8DUW9"/>
<protein>
    <submittedName>
        <fullName evidence="1">Uncharacterized protein</fullName>
    </submittedName>
</protein>
<evidence type="ECO:0000313" key="1">
    <source>
        <dbReference type="EMBL" id="KAA0168454.1"/>
    </source>
</evidence>
<accession>A0A5A8DUW9</accession>
<comment type="caution">
    <text evidence="1">The sequence shown here is derived from an EMBL/GenBank/DDBJ whole genome shotgun (WGS) entry which is preliminary data.</text>
</comment>
<dbReference type="Proteomes" id="UP000325113">
    <property type="component" value="Unassembled WGS sequence"/>
</dbReference>
<dbReference type="EMBL" id="VLTM01000002">
    <property type="protein sequence ID" value="KAA0168454.1"/>
    <property type="molecule type" value="Genomic_DNA"/>
</dbReference>
<organism evidence="1 2">
    <name type="scientific">Cafeteria roenbergensis</name>
    <name type="common">Marine flagellate</name>
    <dbReference type="NCBI Taxonomy" id="33653"/>
    <lineage>
        <taxon>Eukaryota</taxon>
        <taxon>Sar</taxon>
        <taxon>Stramenopiles</taxon>
        <taxon>Bigyra</taxon>
        <taxon>Opalozoa</taxon>
        <taxon>Bicosoecida</taxon>
        <taxon>Cafeteriaceae</taxon>
        <taxon>Cafeteria</taxon>
    </lineage>
</organism>
<sequence length="73" mass="7950">MPFLAPMAFPPVVPSFGMEAFAFASLGADSRPASTFQMESEELSCSAKRMRSDTLCFSVPGDDLACARDIEYF</sequence>